<protein>
    <submittedName>
        <fullName evidence="2">Uncharacterized protein</fullName>
    </submittedName>
</protein>
<reference evidence="2" key="1">
    <citation type="submission" date="2018-05" db="EMBL/GenBank/DDBJ databases">
        <authorList>
            <person name="Lanie J.A."/>
            <person name="Ng W.-L."/>
            <person name="Kazmierczak K.M."/>
            <person name="Andrzejewski T.M."/>
            <person name="Davidsen T.M."/>
            <person name="Wayne K.J."/>
            <person name="Tettelin H."/>
            <person name="Glass J.I."/>
            <person name="Rusch D."/>
            <person name="Podicherti R."/>
            <person name="Tsui H.-C.T."/>
            <person name="Winkler M.E."/>
        </authorList>
    </citation>
    <scope>NUCLEOTIDE SEQUENCE</scope>
</reference>
<dbReference type="EMBL" id="UINC01011166">
    <property type="protein sequence ID" value="SVA49404.1"/>
    <property type="molecule type" value="Genomic_DNA"/>
</dbReference>
<dbReference type="AlphaFoldDB" id="A0A381WAB8"/>
<feature type="transmembrane region" description="Helical" evidence="1">
    <location>
        <begin position="75"/>
        <end position="92"/>
    </location>
</feature>
<gene>
    <name evidence="2" type="ORF">METZ01_LOCUS102258</name>
</gene>
<sequence>MLLGSMKVETSVGELTRAQRASLQSKGPEAKTTNAHAYTRVVVTGVIAVLSMTGSAAAQVSTGNGGATISLSLDHLWSLAWFGIALYAIGLAHKGLKSNYRIEDAIEGEDSDEDKRASTALGAIELTSSIKEALNQVTRAGAEPDEAKEIYKRRSEKLEARDAANFDARIQQNMKEIVSAAIVPLWEKIDALTDMTERNATAIEDRVESNSGLVEPGWQI</sequence>
<evidence type="ECO:0000256" key="1">
    <source>
        <dbReference type="SAM" id="Phobius"/>
    </source>
</evidence>
<accession>A0A381WAB8</accession>
<keyword evidence="1" id="KW-0812">Transmembrane</keyword>
<feature type="transmembrane region" description="Helical" evidence="1">
    <location>
        <begin position="41"/>
        <end position="60"/>
    </location>
</feature>
<keyword evidence="1" id="KW-1133">Transmembrane helix</keyword>
<name>A0A381WAB8_9ZZZZ</name>
<evidence type="ECO:0000313" key="2">
    <source>
        <dbReference type="EMBL" id="SVA49404.1"/>
    </source>
</evidence>
<keyword evidence="1" id="KW-0472">Membrane</keyword>
<organism evidence="2">
    <name type="scientific">marine metagenome</name>
    <dbReference type="NCBI Taxonomy" id="408172"/>
    <lineage>
        <taxon>unclassified sequences</taxon>
        <taxon>metagenomes</taxon>
        <taxon>ecological metagenomes</taxon>
    </lineage>
</organism>
<proteinExistence type="predicted"/>